<keyword evidence="4" id="KW-1185">Reference proteome</keyword>
<accession>A0A8S0TST4</accession>
<evidence type="ECO:0000313" key="4">
    <source>
        <dbReference type="Proteomes" id="UP000594638"/>
    </source>
</evidence>
<name>A0A8S0TST4_OLEEU</name>
<feature type="domain" description="T-SNARE coiled-coil homology" evidence="2">
    <location>
        <begin position="1"/>
        <end position="40"/>
    </location>
</feature>
<evidence type="ECO:0000259" key="2">
    <source>
        <dbReference type="PROSITE" id="PS50192"/>
    </source>
</evidence>
<organism evidence="3 4">
    <name type="scientific">Olea europaea subsp. europaea</name>
    <dbReference type="NCBI Taxonomy" id="158383"/>
    <lineage>
        <taxon>Eukaryota</taxon>
        <taxon>Viridiplantae</taxon>
        <taxon>Streptophyta</taxon>
        <taxon>Embryophyta</taxon>
        <taxon>Tracheophyta</taxon>
        <taxon>Spermatophyta</taxon>
        <taxon>Magnoliopsida</taxon>
        <taxon>eudicotyledons</taxon>
        <taxon>Gunneridae</taxon>
        <taxon>Pentapetalae</taxon>
        <taxon>asterids</taxon>
        <taxon>lamiids</taxon>
        <taxon>Lamiales</taxon>
        <taxon>Oleaceae</taxon>
        <taxon>Oleeae</taxon>
        <taxon>Olea</taxon>
    </lineage>
</organism>
<dbReference type="Pfam" id="PF05739">
    <property type="entry name" value="SNARE"/>
    <property type="match status" value="1"/>
</dbReference>
<evidence type="ECO:0000313" key="3">
    <source>
        <dbReference type="EMBL" id="CAA3008933.1"/>
    </source>
</evidence>
<protein>
    <submittedName>
        <fullName evidence="3">Syntaxin-related KNOLLE</fullName>
    </submittedName>
</protein>
<dbReference type="Gramene" id="OE9A011566T1">
    <property type="protein sequence ID" value="OE9A011566C1"/>
    <property type="gene ID" value="OE9A011566"/>
</dbReference>
<dbReference type="OrthoDB" id="1936500at2759"/>
<dbReference type="Proteomes" id="UP000594638">
    <property type="component" value="Unassembled WGS sequence"/>
</dbReference>
<dbReference type="AlphaFoldDB" id="A0A8S0TST4"/>
<sequence length="114" mass="13293">MFLDMVVMVEAQGEQMDDIKHYVTNSSEYVRDGTKRLEIAKEHKWSSRRWFCIGILPCISCPIYDLEYAIQTGLWTNKRVEDMSNMFKSLVWQSARQKASVGECESERFALIST</sequence>
<dbReference type="InterPro" id="IPR000727">
    <property type="entry name" value="T_SNARE_dom"/>
</dbReference>
<keyword evidence="1" id="KW-0653">Protein transport</keyword>
<proteinExistence type="predicted"/>
<dbReference type="SUPFAM" id="SSF58038">
    <property type="entry name" value="SNARE fusion complex"/>
    <property type="match status" value="1"/>
</dbReference>
<reference evidence="3 4" key="1">
    <citation type="submission" date="2019-12" db="EMBL/GenBank/DDBJ databases">
        <authorList>
            <person name="Alioto T."/>
            <person name="Alioto T."/>
            <person name="Gomez Garrido J."/>
        </authorList>
    </citation>
    <scope>NUCLEOTIDE SEQUENCE [LARGE SCALE GENOMIC DNA]</scope>
</reference>
<evidence type="ECO:0000256" key="1">
    <source>
        <dbReference type="ARBA" id="ARBA00022927"/>
    </source>
</evidence>
<dbReference type="EMBL" id="CACTIH010007308">
    <property type="protein sequence ID" value="CAA3008933.1"/>
    <property type="molecule type" value="Genomic_DNA"/>
</dbReference>
<comment type="caution">
    <text evidence="3">The sequence shown here is derived from an EMBL/GenBank/DDBJ whole genome shotgun (WGS) entry which is preliminary data.</text>
</comment>
<dbReference type="GO" id="GO:0015031">
    <property type="term" value="P:protein transport"/>
    <property type="evidence" value="ECO:0007669"/>
    <property type="project" value="UniProtKB-KW"/>
</dbReference>
<dbReference type="Gene3D" id="1.20.5.110">
    <property type="match status" value="1"/>
</dbReference>
<keyword evidence="1" id="KW-0813">Transport</keyword>
<gene>
    <name evidence="3" type="ORF">OLEA9_A011566</name>
</gene>
<dbReference type="PROSITE" id="PS50192">
    <property type="entry name" value="T_SNARE"/>
    <property type="match status" value="1"/>
</dbReference>